<proteinExistence type="predicted"/>
<accession>A0A8H6MRU7</accession>
<protein>
    <recommendedName>
        <fullName evidence="4">BTB domain-containing protein</fullName>
    </recommendedName>
</protein>
<organism evidence="2 3">
    <name type="scientific">Colletotrichum musicola</name>
    <dbReference type="NCBI Taxonomy" id="2175873"/>
    <lineage>
        <taxon>Eukaryota</taxon>
        <taxon>Fungi</taxon>
        <taxon>Dikarya</taxon>
        <taxon>Ascomycota</taxon>
        <taxon>Pezizomycotina</taxon>
        <taxon>Sordariomycetes</taxon>
        <taxon>Hypocreomycetidae</taxon>
        <taxon>Glomerellales</taxon>
        <taxon>Glomerellaceae</taxon>
        <taxon>Colletotrichum</taxon>
        <taxon>Colletotrichum orchidearum species complex</taxon>
    </lineage>
</organism>
<keyword evidence="3" id="KW-1185">Reference proteome</keyword>
<comment type="caution">
    <text evidence="2">The sequence shown here is derived from an EMBL/GenBank/DDBJ whole genome shotgun (WGS) entry which is preliminary data.</text>
</comment>
<dbReference type="EMBL" id="WIGM01001004">
    <property type="protein sequence ID" value="KAF6806822.1"/>
    <property type="molecule type" value="Genomic_DNA"/>
</dbReference>
<feature type="compositionally biased region" description="Acidic residues" evidence="1">
    <location>
        <begin position="72"/>
        <end position="84"/>
    </location>
</feature>
<name>A0A8H6MRU7_9PEZI</name>
<sequence>MARATAYHELDPDGDMLLVLRNPNAPFASGVKKKSQKKKGKSKLAPRSAGVAQAVPASPIVLPNGVSRVEPEPEPAPEPEIEPYVDDKPARQGKPQSSSNETAVTTQADDTDDEPLVELLVSSAHLRLGSGYFKRTLTNQWKEAVTYRPDGRRCIYAEGWDEGALLTVMHLLHNLDRRVPRQVELEMLAKIGVNVDYYDCHEAVQFFASTWIDALKKKLPSKCDRDLILWLLVSSVFGVEDLFQKMTQVAVFNSAGPLPKLDLPIRDAVIDRIDSRRQDAIGFILAALNDLHDSLRKETAGCNYECSAMLLDILTKAACKHHFMSPSPREPFLGYSIEASQRAIREIQAPPYWNCRVGAMQFSTGIHCEVGPMIFEGLRGDFKKCKQGFRLQEISKPDVVELRGKNSWPWQLRRI</sequence>
<feature type="compositionally biased region" description="Basic residues" evidence="1">
    <location>
        <begin position="31"/>
        <end position="44"/>
    </location>
</feature>
<dbReference type="Proteomes" id="UP000639643">
    <property type="component" value="Unassembled WGS sequence"/>
</dbReference>
<evidence type="ECO:0000313" key="2">
    <source>
        <dbReference type="EMBL" id="KAF6806822.1"/>
    </source>
</evidence>
<evidence type="ECO:0000313" key="3">
    <source>
        <dbReference type="Proteomes" id="UP000639643"/>
    </source>
</evidence>
<dbReference type="OrthoDB" id="5326346at2759"/>
<evidence type="ECO:0000256" key="1">
    <source>
        <dbReference type="SAM" id="MobiDB-lite"/>
    </source>
</evidence>
<dbReference type="AlphaFoldDB" id="A0A8H6MRU7"/>
<evidence type="ECO:0008006" key="4">
    <source>
        <dbReference type="Google" id="ProtNLM"/>
    </source>
</evidence>
<reference evidence="2" key="1">
    <citation type="journal article" date="2020" name="Phytopathology">
        <title>Genome Sequence Resources of Colletotrichum truncatum, C. plurivorum, C. musicola, and C. sojae: Four Species Pathogenic to Soybean (Glycine max).</title>
        <authorList>
            <person name="Rogerio F."/>
            <person name="Boufleur T.R."/>
            <person name="Ciampi-Guillardi M."/>
            <person name="Sukno S.A."/>
            <person name="Thon M.R."/>
            <person name="Massola Junior N.S."/>
            <person name="Baroncelli R."/>
        </authorList>
    </citation>
    <scope>NUCLEOTIDE SEQUENCE</scope>
    <source>
        <strain evidence="2">LFN0074</strain>
    </source>
</reference>
<feature type="region of interest" description="Disordered" evidence="1">
    <location>
        <begin position="26"/>
        <end position="111"/>
    </location>
</feature>
<gene>
    <name evidence="2" type="ORF">CMUS01_14271</name>
</gene>